<organism evidence="1">
    <name type="scientific">Arundo donax</name>
    <name type="common">Giant reed</name>
    <name type="synonym">Donax arundinaceus</name>
    <dbReference type="NCBI Taxonomy" id="35708"/>
    <lineage>
        <taxon>Eukaryota</taxon>
        <taxon>Viridiplantae</taxon>
        <taxon>Streptophyta</taxon>
        <taxon>Embryophyta</taxon>
        <taxon>Tracheophyta</taxon>
        <taxon>Spermatophyta</taxon>
        <taxon>Magnoliopsida</taxon>
        <taxon>Liliopsida</taxon>
        <taxon>Poales</taxon>
        <taxon>Poaceae</taxon>
        <taxon>PACMAD clade</taxon>
        <taxon>Arundinoideae</taxon>
        <taxon>Arundineae</taxon>
        <taxon>Arundo</taxon>
    </lineage>
</organism>
<sequence>MFMFLDTIYAAGVVHRAGQLGGTLVELQSAVVKSMLGQGHGVEGTSAPALLPPALPPCHHLAREGKRTSGGIAVSHRTDVVLQEKKLAALCG</sequence>
<proteinExistence type="predicted"/>
<protein>
    <submittedName>
        <fullName evidence="1">Uncharacterized protein</fullName>
    </submittedName>
</protein>
<evidence type="ECO:0000313" key="1">
    <source>
        <dbReference type="EMBL" id="JAD85498.1"/>
    </source>
</evidence>
<dbReference type="AlphaFoldDB" id="A0A0A9DFN8"/>
<reference evidence="1" key="1">
    <citation type="submission" date="2014-09" db="EMBL/GenBank/DDBJ databases">
        <authorList>
            <person name="Magalhaes I.L.F."/>
            <person name="Oliveira U."/>
            <person name="Santos F.R."/>
            <person name="Vidigal T.H.D.A."/>
            <person name="Brescovit A.D."/>
            <person name="Santos A.J."/>
        </authorList>
    </citation>
    <scope>NUCLEOTIDE SEQUENCE</scope>
    <source>
        <tissue evidence="1">Shoot tissue taken approximately 20 cm above the soil surface</tissue>
    </source>
</reference>
<accession>A0A0A9DFN8</accession>
<name>A0A0A9DFN8_ARUDO</name>
<dbReference type="EMBL" id="GBRH01212397">
    <property type="protein sequence ID" value="JAD85498.1"/>
    <property type="molecule type" value="Transcribed_RNA"/>
</dbReference>
<reference evidence="1" key="2">
    <citation type="journal article" date="2015" name="Data Brief">
        <title>Shoot transcriptome of the giant reed, Arundo donax.</title>
        <authorList>
            <person name="Barrero R.A."/>
            <person name="Guerrero F.D."/>
            <person name="Moolhuijzen P."/>
            <person name="Goolsby J.A."/>
            <person name="Tidwell J."/>
            <person name="Bellgard S.E."/>
            <person name="Bellgard M.I."/>
        </authorList>
    </citation>
    <scope>NUCLEOTIDE SEQUENCE</scope>
    <source>
        <tissue evidence="1">Shoot tissue taken approximately 20 cm above the soil surface</tissue>
    </source>
</reference>